<protein>
    <recommendedName>
        <fullName evidence="7">Major facilitator superfamily (MFS) profile domain-containing protein</fullName>
    </recommendedName>
</protein>
<dbReference type="CDD" id="cd17502">
    <property type="entry name" value="MFS_Azr1_MDR_like"/>
    <property type="match status" value="1"/>
</dbReference>
<dbReference type="GO" id="GO:0012505">
    <property type="term" value="C:endomembrane system"/>
    <property type="evidence" value="ECO:0007669"/>
    <property type="project" value="UniProtKB-SubCell"/>
</dbReference>
<keyword evidence="4 6" id="KW-1133">Transmembrane helix</keyword>
<feature type="transmembrane region" description="Helical" evidence="6">
    <location>
        <begin position="379"/>
        <end position="397"/>
    </location>
</feature>
<dbReference type="InterPro" id="IPR011701">
    <property type="entry name" value="MFS"/>
</dbReference>
<dbReference type="PROSITE" id="PS50850">
    <property type="entry name" value="MFS"/>
    <property type="match status" value="1"/>
</dbReference>
<feature type="transmembrane region" description="Helical" evidence="6">
    <location>
        <begin position="494"/>
        <end position="514"/>
    </location>
</feature>
<organism evidence="8 9">
    <name type="scientific">Furculomyces boomerangus</name>
    <dbReference type="NCBI Taxonomy" id="61424"/>
    <lineage>
        <taxon>Eukaryota</taxon>
        <taxon>Fungi</taxon>
        <taxon>Fungi incertae sedis</taxon>
        <taxon>Zoopagomycota</taxon>
        <taxon>Kickxellomycotina</taxon>
        <taxon>Harpellomycetes</taxon>
        <taxon>Harpellales</taxon>
        <taxon>Harpellaceae</taxon>
        <taxon>Furculomyces</taxon>
    </lineage>
</organism>
<reference evidence="8 9" key="1">
    <citation type="journal article" date="2018" name="MBio">
        <title>Comparative Genomics Reveals the Core Gene Toolbox for the Fungus-Insect Symbiosis.</title>
        <authorList>
            <person name="Wang Y."/>
            <person name="Stata M."/>
            <person name="Wang W."/>
            <person name="Stajich J.E."/>
            <person name="White M.M."/>
            <person name="Moncalvo J.M."/>
        </authorList>
    </citation>
    <scope>NUCLEOTIDE SEQUENCE [LARGE SCALE GENOMIC DNA]</scope>
    <source>
        <strain evidence="8 9">AUS-77-4</strain>
    </source>
</reference>
<dbReference type="Gene3D" id="1.20.1720.10">
    <property type="entry name" value="Multidrug resistance protein D"/>
    <property type="match status" value="1"/>
</dbReference>
<dbReference type="EMBL" id="MBFT01001142">
    <property type="protein sequence ID" value="PVU85132.1"/>
    <property type="molecule type" value="Genomic_DNA"/>
</dbReference>
<keyword evidence="3 6" id="KW-0812">Transmembrane</keyword>
<dbReference type="SUPFAM" id="SSF103473">
    <property type="entry name" value="MFS general substrate transporter"/>
    <property type="match status" value="1"/>
</dbReference>
<proteinExistence type="predicted"/>
<feature type="transmembrane region" description="Helical" evidence="6">
    <location>
        <begin position="288"/>
        <end position="309"/>
    </location>
</feature>
<comment type="caution">
    <text evidence="8">The sequence shown here is derived from an EMBL/GenBank/DDBJ whole genome shotgun (WGS) entry which is preliminary data.</text>
</comment>
<feature type="transmembrane region" description="Helical" evidence="6">
    <location>
        <begin position="95"/>
        <end position="113"/>
    </location>
</feature>
<feature type="transmembrane region" description="Helical" evidence="6">
    <location>
        <begin position="186"/>
        <end position="206"/>
    </location>
</feature>
<dbReference type="Proteomes" id="UP000245699">
    <property type="component" value="Unassembled WGS sequence"/>
</dbReference>
<sequence length="521" mass="56469">MTKTSSPVSSITFVARKRHKPLTPTKLIIVVAALAVLIFSATLSGTIVSTATRSISKDLGHDNITWVAQAFLILCTALQPAWGKFSDIFGRRIPMIMGIVLLAIFSGLAGASVNMMMLIIARAIMGIGASSSLAMVNIILADIVPIRKRGKYMGFISAANGVGQVIGPLLGGLISDTLGWRWTQFINIPLLIVAAVPLIMFVWLPTPGGTVLQKLGKVDWKGVACLVLATVLLLLGVDFGGTDNSWGKPRAYTLMLAGILLFVGFCFIELKTSKDPIISMQLMRYRNVWINLVGALITGSVMYVGIFYIPVFFTAVYEATATKAGTLTWPWMVCVIISSVGCGIAITKYGIYRPYLWIGSILLSVGFGLMYTLKPEQNFTKQAIYISIVGLGIGFRLPPATISAQAVVTKEELASTTALVNFARSMGGILGLSISKAIQSSSFTSKASNLSQLHPEYSHIISEVAKGKPLEIWKIQDEIIRDSVLKDFVDSIKIVFLICSIIAIIGLVFSFYIIHDDSEYY</sequence>
<evidence type="ECO:0000256" key="3">
    <source>
        <dbReference type="ARBA" id="ARBA00022692"/>
    </source>
</evidence>
<dbReference type="PANTHER" id="PTHR23501:SF191">
    <property type="entry name" value="VACUOLAR BASIC AMINO ACID TRANSPORTER 4"/>
    <property type="match status" value="1"/>
</dbReference>
<evidence type="ECO:0000259" key="7">
    <source>
        <dbReference type="PROSITE" id="PS50850"/>
    </source>
</evidence>
<gene>
    <name evidence="8" type="ORF">BB559_007189</name>
</gene>
<evidence type="ECO:0000256" key="2">
    <source>
        <dbReference type="ARBA" id="ARBA00022448"/>
    </source>
</evidence>
<dbReference type="Pfam" id="PF07690">
    <property type="entry name" value="MFS_1"/>
    <property type="match status" value="1"/>
</dbReference>
<dbReference type="InterPro" id="IPR020846">
    <property type="entry name" value="MFS_dom"/>
</dbReference>
<evidence type="ECO:0000313" key="9">
    <source>
        <dbReference type="Proteomes" id="UP000245699"/>
    </source>
</evidence>
<accession>A0A2T9XYG1</accession>
<dbReference type="GO" id="GO:0022857">
    <property type="term" value="F:transmembrane transporter activity"/>
    <property type="evidence" value="ECO:0007669"/>
    <property type="project" value="InterPro"/>
</dbReference>
<feature type="transmembrane region" description="Helical" evidence="6">
    <location>
        <begin position="27"/>
        <end position="52"/>
    </location>
</feature>
<evidence type="ECO:0000256" key="5">
    <source>
        <dbReference type="ARBA" id="ARBA00023136"/>
    </source>
</evidence>
<keyword evidence="9" id="KW-1185">Reference proteome</keyword>
<comment type="subcellular location">
    <subcellularLocation>
        <location evidence="1">Endomembrane system</location>
        <topology evidence="1">Multi-pass membrane protein</topology>
    </subcellularLocation>
</comment>
<name>A0A2T9XYG1_9FUNG</name>
<dbReference type="InterPro" id="IPR036259">
    <property type="entry name" value="MFS_trans_sf"/>
</dbReference>
<evidence type="ECO:0000256" key="6">
    <source>
        <dbReference type="SAM" id="Phobius"/>
    </source>
</evidence>
<evidence type="ECO:0000313" key="8">
    <source>
        <dbReference type="EMBL" id="PVU85132.1"/>
    </source>
</evidence>
<keyword evidence="2" id="KW-0813">Transport</keyword>
<feature type="transmembrane region" description="Helical" evidence="6">
    <location>
        <begin position="152"/>
        <end position="174"/>
    </location>
</feature>
<dbReference type="OrthoDB" id="2351791at2759"/>
<feature type="transmembrane region" description="Helical" evidence="6">
    <location>
        <begin position="329"/>
        <end position="347"/>
    </location>
</feature>
<evidence type="ECO:0000256" key="4">
    <source>
        <dbReference type="ARBA" id="ARBA00022989"/>
    </source>
</evidence>
<feature type="transmembrane region" description="Helical" evidence="6">
    <location>
        <begin position="64"/>
        <end position="83"/>
    </location>
</feature>
<dbReference type="PANTHER" id="PTHR23501">
    <property type="entry name" value="MAJOR FACILITATOR SUPERFAMILY"/>
    <property type="match status" value="1"/>
</dbReference>
<dbReference type="PRINTS" id="PR01036">
    <property type="entry name" value="TCRTETB"/>
</dbReference>
<keyword evidence="5 6" id="KW-0472">Membrane</keyword>
<dbReference type="STRING" id="61424.A0A2T9XYG1"/>
<feature type="transmembrane region" description="Helical" evidence="6">
    <location>
        <begin position="354"/>
        <end position="373"/>
    </location>
</feature>
<feature type="transmembrane region" description="Helical" evidence="6">
    <location>
        <begin position="119"/>
        <end position="140"/>
    </location>
</feature>
<feature type="transmembrane region" description="Helical" evidence="6">
    <location>
        <begin position="218"/>
        <end position="237"/>
    </location>
</feature>
<evidence type="ECO:0000256" key="1">
    <source>
        <dbReference type="ARBA" id="ARBA00004127"/>
    </source>
</evidence>
<feature type="transmembrane region" description="Helical" evidence="6">
    <location>
        <begin position="249"/>
        <end position="268"/>
    </location>
</feature>
<dbReference type="Gene3D" id="1.20.1250.20">
    <property type="entry name" value="MFS general substrate transporter like domains"/>
    <property type="match status" value="1"/>
</dbReference>
<dbReference type="GO" id="GO:0005886">
    <property type="term" value="C:plasma membrane"/>
    <property type="evidence" value="ECO:0007669"/>
    <property type="project" value="TreeGrafter"/>
</dbReference>
<dbReference type="AlphaFoldDB" id="A0A2T9XYG1"/>
<feature type="domain" description="Major facilitator superfamily (MFS) profile" evidence="7">
    <location>
        <begin position="28"/>
        <end position="518"/>
    </location>
</feature>